<organism evidence="1">
    <name type="scientific">Rhizophora mucronata</name>
    <name type="common">Asiatic mangrove</name>
    <dbReference type="NCBI Taxonomy" id="61149"/>
    <lineage>
        <taxon>Eukaryota</taxon>
        <taxon>Viridiplantae</taxon>
        <taxon>Streptophyta</taxon>
        <taxon>Embryophyta</taxon>
        <taxon>Tracheophyta</taxon>
        <taxon>Spermatophyta</taxon>
        <taxon>Magnoliopsida</taxon>
        <taxon>eudicotyledons</taxon>
        <taxon>Gunneridae</taxon>
        <taxon>Pentapetalae</taxon>
        <taxon>rosids</taxon>
        <taxon>fabids</taxon>
        <taxon>Malpighiales</taxon>
        <taxon>Rhizophoraceae</taxon>
        <taxon>Rhizophora</taxon>
    </lineage>
</organism>
<proteinExistence type="predicted"/>
<reference evidence="1" key="1">
    <citation type="submission" date="2018-02" db="EMBL/GenBank/DDBJ databases">
        <title>Rhizophora mucronata_Transcriptome.</title>
        <authorList>
            <person name="Meera S.P."/>
            <person name="Sreeshan A."/>
            <person name="Augustine A."/>
        </authorList>
    </citation>
    <scope>NUCLEOTIDE SEQUENCE</scope>
    <source>
        <tissue evidence="1">Leaf</tissue>
    </source>
</reference>
<dbReference type="EMBL" id="GGEC01054589">
    <property type="protein sequence ID" value="MBX35073.1"/>
    <property type="molecule type" value="Transcribed_RNA"/>
</dbReference>
<sequence>MCSLTQILSPLDDDKSHLVLNLQVYIQTFLQKQKHEWVLQKDPTIRHMSGMLGQRRKVVEKIEGHK</sequence>
<dbReference type="AlphaFoldDB" id="A0A2P2MXX6"/>
<accession>A0A2P2MXX6</accession>
<evidence type="ECO:0000313" key="1">
    <source>
        <dbReference type="EMBL" id="MBX35073.1"/>
    </source>
</evidence>
<protein>
    <submittedName>
        <fullName evidence="1">Uncharacterized protein</fullName>
    </submittedName>
</protein>
<name>A0A2P2MXX6_RHIMU</name>